<dbReference type="RefSeq" id="WP_005374962.1">
    <property type="nucleotide sequence ID" value="NZ_CM001475.1"/>
</dbReference>
<keyword evidence="4" id="KW-1185">Reference proteome</keyword>
<dbReference type="AlphaFoldDB" id="H8GJ34"/>
<evidence type="ECO:0000313" key="3">
    <source>
        <dbReference type="EMBL" id="EIC31541.1"/>
    </source>
</evidence>
<dbReference type="InterPro" id="IPR005654">
    <property type="entry name" value="ATPase_AFG1-like"/>
</dbReference>
<evidence type="ECO:0000313" key="4">
    <source>
        <dbReference type="Proteomes" id="UP000005090"/>
    </source>
</evidence>
<dbReference type="InterPro" id="IPR027417">
    <property type="entry name" value="P-loop_NTPase"/>
</dbReference>
<evidence type="ECO:0000256" key="2">
    <source>
        <dbReference type="ARBA" id="ARBA00022840"/>
    </source>
</evidence>
<dbReference type="SUPFAM" id="SSF52540">
    <property type="entry name" value="P-loop containing nucleoside triphosphate hydrolases"/>
    <property type="match status" value="1"/>
</dbReference>
<dbReference type="Gene3D" id="3.40.50.300">
    <property type="entry name" value="P-loop containing nucleotide triphosphate hydrolases"/>
    <property type="match status" value="1"/>
</dbReference>
<dbReference type="PANTHER" id="PTHR12169">
    <property type="entry name" value="ATPASE N2B"/>
    <property type="match status" value="1"/>
</dbReference>
<protein>
    <submittedName>
        <fullName evidence="3">Putative ATPase</fullName>
    </submittedName>
</protein>
<dbReference type="NCBIfam" id="NF040713">
    <property type="entry name" value="ZapE"/>
    <property type="match status" value="1"/>
</dbReference>
<dbReference type="HOGENOM" id="CLU_008681_0_1_6"/>
<keyword evidence="2" id="KW-0067">ATP-binding</keyword>
<gene>
    <name evidence="3" type="ORF">Metal_3904</name>
</gene>
<dbReference type="Proteomes" id="UP000005090">
    <property type="component" value="Chromosome"/>
</dbReference>
<dbReference type="EMBL" id="CM001475">
    <property type="protein sequence ID" value="EIC31541.1"/>
    <property type="molecule type" value="Genomic_DNA"/>
</dbReference>
<name>H8GJ34_METAL</name>
<sequence>MLKKFLKKTRPASPLPDLSGELERRYFELIDHAQIQYDAAQHGVLAHLQELLNDLVAHASHAGKPAPRKFFSPRPPRCKSLYIYGGVGRGKSMLMELFFEACPLPQKRRVHFNTFMTEVHRFVHRCRQEKTPDALLVLAGQIRKSTRLLCFDEFHVTDIADAMILGRLFSRLFELGVVTVMTSNRHPNDLYQGGLQREQFLFFIKVLQNEANILQLAAQSDFRLCRRHALEKTYYTPVDSAAEAFLRQSYDELTHSSEMRPIELPVFGHTVRLAAAHGDVAYTSFDELCVQPLGAADYMKIAGQFSTIIMANIPKLTAAYRNEAKRFVTLIDALYEHKVKLICTAEASAQELYVEGDGAFEFQRTVSRLMEMQSESYLRSEHVRAVDRQA</sequence>
<dbReference type="Pfam" id="PF03969">
    <property type="entry name" value="AFG1_ATPase"/>
    <property type="match status" value="1"/>
</dbReference>
<dbReference type="PANTHER" id="PTHR12169:SF6">
    <property type="entry name" value="AFG1-LIKE ATPASE"/>
    <property type="match status" value="1"/>
</dbReference>
<dbReference type="STRING" id="686340.Metal_3904"/>
<evidence type="ECO:0000256" key="1">
    <source>
        <dbReference type="ARBA" id="ARBA00022741"/>
    </source>
</evidence>
<dbReference type="GO" id="GO:0016887">
    <property type="term" value="F:ATP hydrolysis activity"/>
    <property type="evidence" value="ECO:0007669"/>
    <property type="project" value="InterPro"/>
</dbReference>
<keyword evidence="1" id="KW-0547">Nucleotide-binding</keyword>
<dbReference type="eggNOG" id="COG1485">
    <property type="taxonomic scope" value="Bacteria"/>
</dbReference>
<dbReference type="GO" id="GO:0005737">
    <property type="term" value="C:cytoplasm"/>
    <property type="evidence" value="ECO:0007669"/>
    <property type="project" value="TreeGrafter"/>
</dbReference>
<accession>H8GJ34</accession>
<organism evidence="3 4">
    <name type="scientific">Methylomicrobium album BG8</name>
    <dbReference type="NCBI Taxonomy" id="686340"/>
    <lineage>
        <taxon>Bacteria</taxon>
        <taxon>Pseudomonadati</taxon>
        <taxon>Pseudomonadota</taxon>
        <taxon>Gammaproteobacteria</taxon>
        <taxon>Methylococcales</taxon>
        <taxon>Methylococcaceae</taxon>
        <taxon>Methylomicrobium</taxon>
    </lineage>
</organism>
<dbReference type="GO" id="GO:0005524">
    <property type="term" value="F:ATP binding"/>
    <property type="evidence" value="ECO:0007669"/>
    <property type="project" value="UniProtKB-KW"/>
</dbReference>
<proteinExistence type="predicted"/>
<reference evidence="3 4" key="1">
    <citation type="journal article" date="2013" name="Genome Announc.">
        <title>Genome Sequence of the Obligate Gammaproteobacterial Methanotroph Methylomicrobium album Strain BG8.</title>
        <authorList>
            <person name="Kits K.D."/>
            <person name="Kalyuzhnaya M.G."/>
            <person name="Klotz M.G."/>
            <person name="Jetten M.S."/>
            <person name="Op den Camp H.J."/>
            <person name="Vuilleumier S."/>
            <person name="Bringel F."/>
            <person name="Dispirito A.A."/>
            <person name="Murrell J.C."/>
            <person name="Bruce D."/>
            <person name="Cheng J.F."/>
            <person name="Copeland A."/>
            <person name="Goodwin L."/>
            <person name="Hauser L."/>
            <person name="Lajus A."/>
            <person name="Land M.L."/>
            <person name="Lapidus A."/>
            <person name="Lucas S."/>
            <person name="Medigue C."/>
            <person name="Pitluck S."/>
            <person name="Woyke T."/>
            <person name="Zeytun A."/>
            <person name="Stein L.Y."/>
        </authorList>
    </citation>
    <scope>NUCLEOTIDE SEQUENCE [LARGE SCALE GENOMIC DNA]</scope>
    <source>
        <strain evidence="3 4">BG8</strain>
    </source>
</reference>